<reference evidence="1 2" key="1">
    <citation type="journal article" date="2022" name="Nat. Ecol. Evol.">
        <title>A masculinizing supergene underlies an exaggerated male reproductive morph in a spider.</title>
        <authorList>
            <person name="Hendrickx F."/>
            <person name="De Corte Z."/>
            <person name="Sonet G."/>
            <person name="Van Belleghem S.M."/>
            <person name="Kostlbacher S."/>
            <person name="Vangestel C."/>
        </authorList>
    </citation>
    <scope>NUCLEOTIDE SEQUENCE [LARGE SCALE GENOMIC DNA]</scope>
    <source>
        <strain evidence="1">W744_W776</strain>
    </source>
</reference>
<name>A0AAV6TZP3_9ARAC</name>
<evidence type="ECO:0000313" key="2">
    <source>
        <dbReference type="Proteomes" id="UP000827092"/>
    </source>
</evidence>
<dbReference type="Proteomes" id="UP000827092">
    <property type="component" value="Unassembled WGS sequence"/>
</dbReference>
<protein>
    <submittedName>
        <fullName evidence="1">Uncharacterized protein</fullName>
    </submittedName>
</protein>
<sequence length="171" mass="20289">MYSQNKCHICFLPESEKDSVNLIRYKNSVYKFAVKNNKEFQKILQDYKDVIIQKELENVIAHALNSDQRDKDESTIYTPFFGIRINILSKLIENIHYRKKNYAKQQFVITFIMKSVDKKTQLLIQTEEERLDNLFNANTSISETAKDQLCYKAKGQENGLLVRFFRCLFRL</sequence>
<evidence type="ECO:0000313" key="1">
    <source>
        <dbReference type="EMBL" id="KAG8177109.1"/>
    </source>
</evidence>
<organism evidence="1 2">
    <name type="scientific">Oedothorax gibbosus</name>
    <dbReference type="NCBI Taxonomy" id="931172"/>
    <lineage>
        <taxon>Eukaryota</taxon>
        <taxon>Metazoa</taxon>
        <taxon>Ecdysozoa</taxon>
        <taxon>Arthropoda</taxon>
        <taxon>Chelicerata</taxon>
        <taxon>Arachnida</taxon>
        <taxon>Araneae</taxon>
        <taxon>Araneomorphae</taxon>
        <taxon>Entelegynae</taxon>
        <taxon>Araneoidea</taxon>
        <taxon>Linyphiidae</taxon>
        <taxon>Erigoninae</taxon>
        <taxon>Oedothorax</taxon>
    </lineage>
</organism>
<dbReference type="EMBL" id="JAFNEN010000821">
    <property type="protein sequence ID" value="KAG8177109.1"/>
    <property type="molecule type" value="Genomic_DNA"/>
</dbReference>
<accession>A0AAV6TZP3</accession>
<keyword evidence="2" id="KW-1185">Reference proteome</keyword>
<comment type="caution">
    <text evidence="1">The sequence shown here is derived from an EMBL/GenBank/DDBJ whole genome shotgun (WGS) entry which is preliminary data.</text>
</comment>
<dbReference type="AlphaFoldDB" id="A0AAV6TZP3"/>
<proteinExistence type="predicted"/>
<gene>
    <name evidence="1" type="ORF">JTE90_015253</name>
</gene>